<reference evidence="2 4" key="1">
    <citation type="submission" date="2015-02" db="EMBL/GenBank/DDBJ databases">
        <authorList>
            <person name="Chooi Y.-H."/>
        </authorList>
    </citation>
    <scope>NUCLEOTIDE SEQUENCE [LARGE SCALE GENOMIC DNA]</scope>
    <source>
        <strain evidence="2">E3</strain>
    </source>
</reference>
<dbReference type="SUPFAM" id="SSF158997">
    <property type="entry name" value="Trm112p-like"/>
    <property type="match status" value="1"/>
</dbReference>
<organism evidence="2 4">
    <name type="scientific">Plasmodiophora brassicae</name>
    <name type="common">Clubroot disease agent</name>
    <dbReference type="NCBI Taxonomy" id="37360"/>
    <lineage>
        <taxon>Eukaryota</taxon>
        <taxon>Sar</taxon>
        <taxon>Rhizaria</taxon>
        <taxon>Endomyxa</taxon>
        <taxon>Phytomyxea</taxon>
        <taxon>Plasmodiophorida</taxon>
        <taxon>Plasmodiophoridae</taxon>
        <taxon>Plasmodiophora</taxon>
    </lineage>
</organism>
<evidence type="ECO:0000313" key="4">
    <source>
        <dbReference type="Proteomes" id="UP000039324"/>
    </source>
</evidence>
<dbReference type="EMBL" id="CDSF01000133">
    <property type="protein sequence ID" value="CEP02801.1"/>
    <property type="molecule type" value="Genomic_DNA"/>
</dbReference>
<dbReference type="Proteomes" id="UP000039324">
    <property type="component" value="Unassembled WGS sequence"/>
</dbReference>
<dbReference type="GO" id="GO:0046982">
    <property type="term" value="F:protein heterodimerization activity"/>
    <property type="evidence" value="ECO:0007669"/>
    <property type="project" value="InterPro"/>
</dbReference>
<proteinExistence type="inferred from homology"/>
<dbReference type="STRING" id="37360.A0A0G4J6A0"/>
<dbReference type="InterPro" id="IPR039127">
    <property type="entry name" value="Trm112"/>
</dbReference>
<gene>
    <name evidence="2" type="ORF">PBRA_002768</name>
    <name evidence="3" type="ORF">PLBR_LOCUS2130</name>
</gene>
<dbReference type="PANTHER" id="PTHR12773">
    <property type="entry name" value="UPF0315 PROTEIN-RELATED"/>
    <property type="match status" value="1"/>
</dbReference>
<dbReference type="AlphaFoldDB" id="A0A0G4J6A0"/>
<evidence type="ECO:0008006" key="6">
    <source>
        <dbReference type="Google" id="ProtNLM"/>
    </source>
</evidence>
<evidence type="ECO:0000313" key="5">
    <source>
        <dbReference type="Proteomes" id="UP000290189"/>
    </source>
</evidence>
<dbReference type="GO" id="GO:0070476">
    <property type="term" value="P:rRNA (guanine-N7)-methylation"/>
    <property type="evidence" value="ECO:0007669"/>
    <property type="project" value="TreeGrafter"/>
</dbReference>
<dbReference type="PANTHER" id="PTHR12773:SF0">
    <property type="entry name" value="MULTIFUNCTIONAL METHYLTRANSFERASE SUBUNIT TRM112-LIKE PROTEIN"/>
    <property type="match status" value="1"/>
</dbReference>
<sequence>MRILTHNHLICVVKTCTKQFPLRIDAVRVESEESEFSGDFIKHILGTVDYEVLRQCGQQLGLPIPDSPEGCEDEALQQLHNLLIDTHIQEGQLCCDGCGRTYKITNGIPNMLLREDEV</sequence>
<dbReference type="GO" id="GO:0030488">
    <property type="term" value="P:tRNA methylation"/>
    <property type="evidence" value="ECO:0007669"/>
    <property type="project" value="TreeGrafter"/>
</dbReference>
<dbReference type="Pfam" id="PF03966">
    <property type="entry name" value="Trm112p"/>
    <property type="match status" value="1"/>
</dbReference>
<dbReference type="OrthoDB" id="2187549at2759"/>
<geneLocation type="mitochondrion" evidence="3"/>
<reference evidence="3 5" key="2">
    <citation type="submission" date="2018-03" db="EMBL/GenBank/DDBJ databases">
        <authorList>
            <person name="Fogelqvist J."/>
        </authorList>
    </citation>
    <scope>NUCLEOTIDE SEQUENCE [LARGE SCALE GENOMIC DNA]</scope>
</reference>
<dbReference type="EMBL" id="OVEO01000003">
    <property type="protein sequence ID" value="SPQ94915.1"/>
    <property type="molecule type" value="Genomic_DNA"/>
</dbReference>
<name>A0A0G4J6A0_PLABS</name>
<dbReference type="Proteomes" id="UP000290189">
    <property type="component" value="Unassembled WGS sequence"/>
</dbReference>
<evidence type="ECO:0000313" key="2">
    <source>
        <dbReference type="EMBL" id="CEP02801.1"/>
    </source>
</evidence>
<protein>
    <recommendedName>
        <fullName evidence="6">Trm112p-like protein</fullName>
    </recommendedName>
</protein>
<evidence type="ECO:0000313" key="3">
    <source>
        <dbReference type="EMBL" id="SPQ94915.1"/>
    </source>
</evidence>
<accession>A0A0G4J6A0</accession>
<keyword evidence="3" id="KW-0496">Mitochondrion</keyword>
<evidence type="ECO:0000256" key="1">
    <source>
        <dbReference type="ARBA" id="ARBA00007980"/>
    </source>
</evidence>
<dbReference type="InterPro" id="IPR005651">
    <property type="entry name" value="Trm112-like"/>
</dbReference>
<dbReference type="OMA" id="NMLTSKC"/>
<dbReference type="Gene3D" id="2.20.25.10">
    <property type="match status" value="1"/>
</dbReference>
<keyword evidence="4" id="KW-1185">Reference proteome</keyword>
<comment type="similarity">
    <text evidence="1">Belongs to the TRM112 family.</text>
</comment>